<dbReference type="EMBL" id="JAYKXP010000020">
    <property type="protein sequence ID" value="KAK7047462.1"/>
    <property type="molecule type" value="Genomic_DNA"/>
</dbReference>
<dbReference type="InterPro" id="IPR036188">
    <property type="entry name" value="FAD/NAD-bd_sf"/>
</dbReference>
<feature type="chain" id="PRO_5043564379" description="Choline dehydrogenase" evidence="3">
    <location>
        <begin position="24"/>
        <end position="613"/>
    </location>
</feature>
<dbReference type="PANTHER" id="PTHR11552">
    <property type="entry name" value="GLUCOSE-METHANOL-CHOLINE GMC OXIDOREDUCTASE"/>
    <property type="match status" value="1"/>
</dbReference>
<comment type="caution">
    <text evidence="6">The sequence shown here is derived from an EMBL/GenBank/DDBJ whole genome shotgun (WGS) entry which is preliminary data.</text>
</comment>
<proteinExistence type="inferred from homology"/>
<dbReference type="SUPFAM" id="SSF51905">
    <property type="entry name" value="FAD/NAD(P)-binding domain"/>
    <property type="match status" value="1"/>
</dbReference>
<evidence type="ECO:0000259" key="4">
    <source>
        <dbReference type="Pfam" id="PF00732"/>
    </source>
</evidence>
<dbReference type="InterPro" id="IPR000172">
    <property type="entry name" value="GMC_OxRdtase_N"/>
</dbReference>
<keyword evidence="3" id="KW-0732">Signal</keyword>
<evidence type="ECO:0008006" key="8">
    <source>
        <dbReference type="Google" id="ProtNLM"/>
    </source>
</evidence>
<keyword evidence="7" id="KW-1185">Reference proteome</keyword>
<dbReference type="PANTHER" id="PTHR11552:SF213">
    <property type="entry name" value="DEHYDROGENASE, PUTATIVE-RELATED"/>
    <property type="match status" value="1"/>
</dbReference>
<dbReference type="GO" id="GO:0050660">
    <property type="term" value="F:flavin adenine dinucleotide binding"/>
    <property type="evidence" value="ECO:0007669"/>
    <property type="project" value="InterPro"/>
</dbReference>
<dbReference type="AlphaFoldDB" id="A0AAW0D8L7"/>
<comment type="cofactor">
    <cofactor evidence="1">
        <name>FAD</name>
        <dbReference type="ChEBI" id="CHEBI:57692"/>
    </cofactor>
</comment>
<evidence type="ECO:0000313" key="6">
    <source>
        <dbReference type="EMBL" id="KAK7047462.1"/>
    </source>
</evidence>
<evidence type="ECO:0000259" key="5">
    <source>
        <dbReference type="Pfam" id="PF05199"/>
    </source>
</evidence>
<organism evidence="6 7">
    <name type="scientific">Paramarasmius palmivorus</name>
    <dbReference type="NCBI Taxonomy" id="297713"/>
    <lineage>
        <taxon>Eukaryota</taxon>
        <taxon>Fungi</taxon>
        <taxon>Dikarya</taxon>
        <taxon>Basidiomycota</taxon>
        <taxon>Agaricomycotina</taxon>
        <taxon>Agaricomycetes</taxon>
        <taxon>Agaricomycetidae</taxon>
        <taxon>Agaricales</taxon>
        <taxon>Marasmiineae</taxon>
        <taxon>Marasmiaceae</taxon>
        <taxon>Paramarasmius</taxon>
    </lineage>
</organism>
<dbReference type="Proteomes" id="UP001383192">
    <property type="component" value="Unassembled WGS sequence"/>
</dbReference>
<evidence type="ECO:0000256" key="1">
    <source>
        <dbReference type="ARBA" id="ARBA00001974"/>
    </source>
</evidence>
<feature type="domain" description="Glucose-methanol-choline oxidoreductase C-terminal" evidence="5">
    <location>
        <begin position="464"/>
        <end position="600"/>
    </location>
</feature>
<gene>
    <name evidence="6" type="ORF">VNI00_006693</name>
</gene>
<dbReference type="SUPFAM" id="SSF54373">
    <property type="entry name" value="FAD-linked reductases, C-terminal domain"/>
    <property type="match status" value="1"/>
</dbReference>
<dbReference type="Gene3D" id="3.30.560.10">
    <property type="entry name" value="Glucose Oxidase, domain 3"/>
    <property type="match status" value="1"/>
</dbReference>
<dbReference type="Pfam" id="PF00732">
    <property type="entry name" value="GMC_oxred_N"/>
    <property type="match status" value="1"/>
</dbReference>
<dbReference type="PIRSF" id="PIRSF000137">
    <property type="entry name" value="Alcohol_oxidase"/>
    <property type="match status" value="1"/>
</dbReference>
<evidence type="ECO:0000256" key="2">
    <source>
        <dbReference type="ARBA" id="ARBA00010790"/>
    </source>
</evidence>
<evidence type="ECO:0000256" key="3">
    <source>
        <dbReference type="SAM" id="SignalP"/>
    </source>
</evidence>
<sequence length="613" mass="67433">MFLGNMRVFFASLLLLTTPLVLAQLPQCSGTDDAEYDYVVVGAGAGGGPVAARLAENGYSVLVLDAGHDVHNLNSTIPLYFIRAAEDPQLDLGYTLNEYPPDFPVKKDNQWYPRSRGLGGSTLHNAMINIIAATRPDFDGLASMFNDQTWSRDSMQEIYKRIEHNLALGLPLPLEHGFKGWLKVSLNPLLDVLNPKYLDAQTLALAAGLIAEAPPIVDLNSRLGDDAVGGTLVTYTIDENHNRSSVRERLLDVHDKNPGKLTFQLDTLATRVLLCNNTEGVPTAYGVEYAPNAALPVALNFNGKSDLQTKTVKAKREVIVSAGVFQSPQLLSGIGDSAHLQEHGIETIVNSPGVGQNLQDHDEIAVIWKMKQNFSLLNGCTFGSDPEQDPCLKAWRDEGRANIYSFGPALQAFTYKSNPEYQDPDILTYFIPGYFPGFVRGFPELATSPSNRNAVTAINLKVRPSSKGSVRLTGSHPQDLLSINKMHFQDERGPQDVRDLREAVKRSRKIMNNLLIKPFIKEEVFPGEQTKSDEAIEQHIYENIFGHHACCTNPMGVDGDVNAVLDGDFKVRGVNNLRVVDASSWPIVPGYFVTTPIYMMSERAADVILKDAN</sequence>
<dbReference type="Pfam" id="PF05199">
    <property type="entry name" value="GMC_oxred_C"/>
    <property type="match status" value="1"/>
</dbReference>
<protein>
    <recommendedName>
        <fullName evidence="8">Choline dehydrogenase</fullName>
    </recommendedName>
</protein>
<evidence type="ECO:0000313" key="7">
    <source>
        <dbReference type="Proteomes" id="UP001383192"/>
    </source>
</evidence>
<accession>A0AAW0D8L7</accession>
<reference evidence="6 7" key="1">
    <citation type="submission" date="2024-01" db="EMBL/GenBank/DDBJ databases">
        <title>A draft genome for a cacao thread blight-causing isolate of Paramarasmius palmivorus.</title>
        <authorList>
            <person name="Baruah I.K."/>
            <person name="Bukari Y."/>
            <person name="Amoako-Attah I."/>
            <person name="Meinhardt L.W."/>
            <person name="Bailey B.A."/>
            <person name="Cohen S.P."/>
        </authorList>
    </citation>
    <scope>NUCLEOTIDE SEQUENCE [LARGE SCALE GENOMIC DNA]</scope>
    <source>
        <strain evidence="6 7">GH-12</strain>
    </source>
</reference>
<feature type="signal peptide" evidence="3">
    <location>
        <begin position="1"/>
        <end position="23"/>
    </location>
</feature>
<dbReference type="Gene3D" id="3.50.50.60">
    <property type="entry name" value="FAD/NAD(P)-binding domain"/>
    <property type="match status" value="1"/>
</dbReference>
<name>A0AAW0D8L7_9AGAR</name>
<comment type="similarity">
    <text evidence="2">Belongs to the GMC oxidoreductase family.</text>
</comment>
<dbReference type="InterPro" id="IPR012132">
    <property type="entry name" value="GMC_OxRdtase"/>
</dbReference>
<dbReference type="InterPro" id="IPR007867">
    <property type="entry name" value="GMC_OxRtase_C"/>
</dbReference>
<dbReference type="GO" id="GO:0016614">
    <property type="term" value="F:oxidoreductase activity, acting on CH-OH group of donors"/>
    <property type="evidence" value="ECO:0007669"/>
    <property type="project" value="InterPro"/>
</dbReference>
<feature type="domain" description="Glucose-methanol-choline oxidoreductase N-terminal" evidence="4">
    <location>
        <begin position="108"/>
        <end position="361"/>
    </location>
</feature>